<feature type="region of interest" description="Disordered" evidence="8">
    <location>
        <begin position="766"/>
        <end position="897"/>
    </location>
</feature>
<feature type="transmembrane region" description="Helical" evidence="9">
    <location>
        <begin position="555"/>
        <end position="572"/>
    </location>
</feature>
<feature type="compositionally biased region" description="Low complexity" evidence="8">
    <location>
        <begin position="8"/>
        <end position="20"/>
    </location>
</feature>
<feature type="compositionally biased region" description="Gly residues" evidence="8">
    <location>
        <begin position="420"/>
        <end position="430"/>
    </location>
</feature>
<feature type="domain" description="Potassium channel" evidence="10">
    <location>
        <begin position="257"/>
        <end position="328"/>
    </location>
</feature>
<dbReference type="SUPFAM" id="SSF81324">
    <property type="entry name" value="Voltage-gated potassium channels"/>
    <property type="match status" value="2"/>
</dbReference>
<evidence type="ECO:0000313" key="11">
    <source>
        <dbReference type="EMBL" id="KAG9238853.1"/>
    </source>
</evidence>
<dbReference type="EMBL" id="MU251364">
    <property type="protein sequence ID" value="KAG9238853.1"/>
    <property type="molecule type" value="Genomic_DNA"/>
</dbReference>
<dbReference type="Gene3D" id="1.10.287.70">
    <property type="match status" value="2"/>
</dbReference>
<dbReference type="InterPro" id="IPR003280">
    <property type="entry name" value="2pore_dom_K_chnl"/>
</dbReference>
<feature type="transmembrane region" description="Helical" evidence="9">
    <location>
        <begin position="140"/>
        <end position="161"/>
    </location>
</feature>
<evidence type="ECO:0000256" key="8">
    <source>
        <dbReference type="SAM" id="MobiDB-lite"/>
    </source>
</evidence>
<dbReference type="Proteomes" id="UP000824998">
    <property type="component" value="Unassembled WGS sequence"/>
</dbReference>
<evidence type="ECO:0000313" key="12">
    <source>
        <dbReference type="Proteomes" id="UP000824998"/>
    </source>
</evidence>
<evidence type="ECO:0000256" key="1">
    <source>
        <dbReference type="ARBA" id="ARBA00004141"/>
    </source>
</evidence>
<proteinExistence type="predicted"/>
<dbReference type="GO" id="GO:0005886">
    <property type="term" value="C:plasma membrane"/>
    <property type="evidence" value="ECO:0007669"/>
    <property type="project" value="TreeGrafter"/>
</dbReference>
<evidence type="ECO:0000256" key="2">
    <source>
        <dbReference type="ARBA" id="ARBA00022448"/>
    </source>
</evidence>
<feature type="transmembrane region" description="Helical" evidence="9">
    <location>
        <begin position="209"/>
        <end position="231"/>
    </location>
</feature>
<keyword evidence="3 9" id="KW-0812">Transmembrane</keyword>
<organism evidence="11 12">
    <name type="scientific">Amylocarpus encephaloides</name>
    <dbReference type="NCBI Taxonomy" id="45428"/>
    <lineage>
        <taxon>Eukaryota</taxon>
        <taxon>Fungi</taxon>
        <taxon>Dikarya</taxon>
        <taxon>Ascomycota</taxon>
        <taxon>Pezizomycotina</taxon>
        <taxon>Leotiomycetes</taxon>
        <taxon>Helotiales</taxon>
        <taxon>Helotiales incertae sedis</taxon>
        <taxon>Amylocarpus</taxon>
    </lineage>
</organism>
<feature type="region of interest" description="Disordered" evidence="8">
    <location>
        <begin position="1"/>
        <end position="59"/>
    </location>
</feature>
<evidence type="ECO:0000256" key="3">
    <source>
        <dbReference type="ARBA" id="ARBA00022692"/>
    </source>
</evidence>
<feature type="transmembrane region" description="Helical" evidence="9">
    <location>
        <begin position="307"/>
        <end position="325"/>
    </location>
</feature>
<evidence type="ECO:0000256" key="9">
    <source>
        <dbReference type="SAM" id="Phobius"/>
    </source>
</evidence>
<keyword evidence="7" id="KW-0407">Ion channel</keyword>
<dbReference type="FunFam" id="1.10.287.70:FF:000182">
    <property type="entry name" value="Outward-rectifier potassium channel TOK1"/>
    <property type="match status" value="1"/>
</dbReference>
<feature type="compositionally biased region" description="Basic and acidic residues" evidence="8">
    <location>
        <begin position="783"/>
        <end position="792"/>
    </location>
</feature>
<sequence length="897" mass="100407">MADVKDLTPPNSSSESSTSNQLDLERTKTTPPATGDDDEAPEESNRSTNTLEDIDPTRTIRTRGMLPTLRLRGKTDDLPQNWWFASTAIPLLAATIGPLANVLSIAALVSTWRVTLPNNGVLPEGADAFGVDIPDPRWEVILNAFSLGLGFFGNFLLLLNFTKRVRYIIALPFTIIAWYFATGILIGIVVAMNKFVPPVRPGETYSQGFWYAIIAAILYMIGSMILMVNMLGYFLGHYPQHFDLDDDQRTLILQTMMFFFWLAGGAAVFQKVCGWSYADALYFCDVTVLTVGFGDFVGTNDTARGLVFPYSVGGIIFLGLMINSIRKFAVGMSKDKIVRKHQLRQREQTFGRTVTSEKELRERLGLPPRRDTTELRRASNAEQGTTDALKRRSSLDQYGHLEVRGRTIKFHQKKTHSAGYAGGGGRGGAGRENTKRTTTALSRDAKLRQHAAGHSAEAKRTARRSKLLLLKEEKDRFEAMREIQANTHKFEKYWALAMSVLAFGALWCVGAVAFMYAEHRMQGLSYFQSLYFCYVSLLTIGYGDFSPKSNAGKPLFVIWSLIAVPTMTILISDMSDTVVGSINRGTFKLADWTIMPKEGVWHDFLESHPKLKEWLERKTKEREAKQRIQAGFELQRPDEDILTGPSKTLETLAEEKPPTKTDHELARLLAKAIKRVANDLTADPPKQYSYEEWVDFTRLIRFSAESVGKFIEEDGEVEEFGELGVMKWDWIGEDSPMLAEEGESEWVLERLCESLDRYTRLQSRKSKRRFSIGPGPPSARGSFDGKHTHEAVHPSLHNHPAYPAHPGHRAHHLHDHHGSPGQTNPVLRHGEDGDEILPLRRDSAAFGGDGDDGDGEGKRKREVNPCDGMKAAMDEGVKKELGDRLSGEEAGDWMRGV</sequence>
<protein>
    <recommendedName>
        <fullName evidence="10">Potassium channel domain-containing protein</fullName>
    </recommendedName>
</protein>
<feature type="region of interest" description="Disordered" evidence="8">
    <location>
        <begin position="364"/>
        <end position="396"/>
    </location>
</feature>
<comment type="subcellular location">
    <subcellularLocation>
        <location evidence="1">Membrane</location>
        <topology evidence="1">Multi-pass membrane protein</topology>
    </subcellularLocation>
</comment>
<feature type="domain" description="Potassium channel" evidence="10">
    <location>
        <begin position="506"/>
        <end position="578"/>
    </location>
</feature>
<feature type="compositionally biased region" description="Basic and acidic residues" evidence="8">
    <location>
        <begin position="872"/>
        <end position="887"/>
    </location>
</feature>
<accession>A0A9P7YRX6</accession>
<gene>
    <name evidence="11" type="ORF">BJ875DRAFT_285333</name>
</gene>
<dbReference type="Pfam" id="PF07885">
    <property type="entry name" value="Ion_trans_2"/>
    <property type="match status" value="2"/>
</dbReference>
<dbReference type="PANTHER" id="PTHR11003">
    <property type="entry name" value="POTASSIUM CHANNEL, SUBFAMILY K"/>
    <property type="match status" value="1"/>
</dbReference>
<dbReference type="GO" id="GO:0015271">
    <property type="term" value="F:outward rectifier potassium channel activity"/>
    <property type="evidence" value="ECO:0007669"/>
    <property type="project" value="TreeGrafter"/>
</dbReference>
<dbReference type="FunFam" id="1.10.287.70:FF:000170">
    <property type="entry name" value="Outward-rectifier potassium channel TOK1"/>
    <property type="match status" value="1"/>
</dbReference>
<feature type="compositionally biased region" description="Basic and acidic residues" evidence="8">
    <location>
        <begin position="855"/>
        <end position="864"/>
    </location>
</feature>
<name>A0A9P7YRX6_9HELO</name>
<keyword evidence="4 9" id="KW-1133">Transmembrane helix</keyword>
<feature type="compositionally biased region" description="Basic and acidic residues" evidence="8">
    <location>
        <begin position="364"/>
        <end position="379"/>
    </location>
</feature>
<feature type="region of interest" description="Disordered" evidence="8">
    <location>
        <begin position="413"/>
        <end position="433"/>
    </location>
</feature>
<keyword evidence="6 9" id="KW-0472">Membrane</keyword>
<keyword evidence="2" id="KW-0813">Transport</keyword>
<dbReference type="AlphaFoldDB" id="A0A9P7YRX6"/>
<keyword evidence="12" id="KW-1185">Reference proteome</keyword>
<feature type="transmembrane region" description="Helical" evidence="9">
    <location>
        <begin position="251"/>
        <end position="269"/>
    </location>
</feature>
<dbReference type="InterPro" id="IPR013099">
    <property type="entry name" value="K_chnl_dom"/>
</dbReference>
<evidence type="ECO:0000256" key="5">
    <source>
        <dbReference type="ARBA" id="ARBA00023065"/>
    </source>
</evidence>
<reference evidence="11" key="1">
    <citation type="journal article" date="2021" name="IMA Fungus">
        <title>Genomic characterization of three marine fungi, including Emericellopsis atlantica sp. nov. with signatures of a generalist lifestyle and marine biomass degradation.</title>
        <authorList>
            <person name="Hagestad O.C."/>
            <person name="Hou L."/>
            <person name="Andersen J.H."/>
            <person name="Hansen E.H."/>
            <person name="Altermark B."/>
            <person name="Li C."/>
            <person name="Kuhnert E."/>
            <person name="Cox R.J."/>
            <person name="Crous P.W."/>
            <person name="Spatafora J.W."/>
            <person name="Lail K."/>
            <person name="Amirebrahimi M."/>
            <person name="Lipzen A."/>
            <person name="Pangilinan J."/>
            <person name="Andreopoulos W."/>
            <person name="Hayes R.D."/>
            <person name="Ng V."/>
            <person name="Grigoriev I.V."/>
            <person name="Jackson S.A."/>
            <person name="Sutton T.D.S."/>
            <person name="Dobson A.D.W."/>
            <person name="Rama T."/>
        </authorList>
    </citation>
    <scope>NUCLEOTIDE SEQUENCE</scope>
    <source>
        <strain evidence="11">TRa018bII</strain>
    </source>
</reference>
<dbReference type="GO" id="GO:0030322">
    <property type="term" value="P:stabilization of membrane potential"/>
    <property type="evidence" value="ECO:0007669"/>
    <property type="project" value="TreeGrafter"/>
</dbReference>
<dbReference type="PANTHER" id="PTHR11003:SF342">
    <property type="entry name" value="OUTWARD-RECTIFIER POTASSIUM CHANNEL TOK1"/>
    <property type="match status" value="1"/>
</dbReference>
<dbReference type="GO" id="GO:0022841">
    <property type="term" value="F:potassium ion leak channel activity"/>
    <property type="evidence" value="ECO:0007669"/>
    <property type="project" value="TreeGrafter"/>
</dbReference>
<feature type="transmembrane region" description="Helical" evidence="9">
    <location>
        <begin position="82"/>
        <end position="109"/>
    </location>
</feature>
<feature type="transmembrane region" description="Helical" evidence="9">
    <location>
        <begin position="168"/>
        <end position="189"/>
    </location>
</feature>
<evidence type="ECO:0000256" key="6">
    <source>
        <dbReference type="ARBA" id="ARBA00023136"/>
    </source>
</evidence>
<feature type="transmembrane region" description="Helical" evidence="9">
    <location>
        <begin position="493"/>
        <end position="517"/>
    </location>
</feature>
<evidence type="ECO:0000256" key="7">
    <source>
        <dbReference type="ARBA" id="ARBA00023303"/>
    </source>
</evidence>
<dbReference type="OrthoDB" id="297496at2759"/>
<evidence type="ECO:0000259" key="10">
    <source>
        <dbReference type="Pfam" id="PF07885"/>
    </source>
</evidence>
<feature type="transmembrane region" description="Helical" evidence="9">
    <location>
        <begin position="523"/>
        <end position="543"/>
    </location>
</feature>
<feature type="compositionally biased region" description="Basic residues" evidence="8">
    <location>
        <begin position="806"/>
        <end position="815"/>
    </location>
</feature>
<evidence type="ECO:0000256" key="4">
    <source>
        <dbReference type="ARBA" id="ARBA00022989"/>
    </source>
</evidence>
<keyword evidence="5" id="KW-0406">Ion transport</keyword>
<comment type="caution">
    <text evidence="11">The sequence shown here is derived from an EMBL/GenBank/DDBJ whole genome shotgun (WGS) entry which is preliminary data.</text>
</comment>